<comment type="similarity">
    <text evidence="1">Belongs to the HIBADH-related family.</text>
</comment>
<keyword evidence="3" id="KW-0520">NAD</keyword>
<dbReference type="GO" id="GO:0016054">
    <property type="term" value="P:organic acid catabolic process"/>
    <property type="evidence" value="ECO:0007669"/>
    <property type="project" value="UniProtKB-ARBA"/>
</dbReference>
<dbReference type="InterPro" id="IPR002204">
    <property type="entry name" value="3-OH-isobutyrate_DH-rel_CS"/>
</dbReference>
<feature type="domain" description="6-phosphogluconate dehydrogenase NADP-binding" evidence="5">
    <location>
        <begin position="6"/>
        <end position="165"/>
    </location>
</feature>
<dbReference type="PANTHER" id="PTHR43060">
    <property type="entry name" value="3-HYDROXYISOBUTYRATE DEHYDROGENASE-LIKE 1, MITOCHONDRIAL-RELATED"/>
    <property type="match status" value="1"/>
</dbReference>
<proteinExistence type="inferred from homology"/>
<dbReference type="SUPFAM" id="SSF48179">
    <property type="entry name" value="6-phosphogluconate dehydrogenase C-terminal domain-like"/>
    <property type="match status" value="1"/>
</dbReference>
<dbReference type="Pfam" id="PF14833">
    <property type="entry name" value="NAD_binding_11"/>
    <property type="match status" value="1"/>
</dbReference>
<evidence type="ECO:0000259" key="6">
    <source>
        <dbReference type="Pfam" id="PF14833"/>
    </source>
</evidence>
<dbReference type="InterPro" id="IPR008927">
    <property type="entry name" value="6-PGluconate_DH-like_C_sf"/>
</dbReference>
<organism evidence="7 8">
    <name type="scientific">Stappia albiluteola</name>
    <dbReference type="NCBI Taxonomy" id="2758565"/>
    <lineage>
        <taxon>Bacteria</taxon>
        <taxon>Pseudomonadati</taxon>
        <taxon>Pseudomonadota</taxon>
        <taxon>Alphaproteobacteria</taxon>
        <taxon>Hyphomicrobiales</taxon>
        <taxon>Stappiaceae</taxon>
        <taxon>Stappia</taxon>
    </lineage>
</organism>
<keyword evidence="8" id="KW-1185">Reference proteome</keyword>
<dbReference type="GO" id="GO:0051287">
    <property type="term" value="F:NAD binding"/>
    <property type="evidence" value="ECO:0007669"/>
    <property type="project" value="InterPro"/>
</dbReference>
<dbReference type="GO" id="GO:0016491">
    <property type="term" value="F:oxidoreductase activity"/>
    <property type="evidence" value="ECO:0007669"/>
    <property type="project" value="UniProtKB-KW"/>
</dbReference>
<dbReference type="Proteomes" id="UP000541109">
    <property type="component" value="Unassembled WGS sequence"/>
</dbReference>
<protein>
    <submittedName>
        <fullName evidence="7">NAD(P)-dependent oxidoreductase</fullName>
    </submittedName>
</protein>
<dbReference type="GO" id="GO:0050661">
    <property type="term" value="F:NADP binding"/>
    <property type="evidence" value="ECO:0007669"/>
    <property type="project" value="InterPro"/>
</dbReference>
<evidence type="ECO:0000313" key="8">
    <source>
        <dbReference type="Proteomes" id="UP000541109"/>
    </source>
</evidence>
<dbReference type="InterPro" id="IPR029154">
    <property type="entry name" value="HIBADH-like_NADP-bd"/>
</dbReference>
<comment type="caution">
    <text evidence="7">The sequence shown here is derived from an EMBL/GenBank/DDBJ whole genome shotgun (WGS) entry which is preliminary data.</text>
</comment>
<evidence type="ECO:0000256" key="1">
    <source>
        <dbReference type="ARBA" id="ARBA00009080"/>
    </source>
</evidence>
<dbReference type="InterPro" id="IPR015815">
    <property type="entry name" value="HIBADH-related"/>
</dbReference>
<evidence type="ECO:0000256" key="4">
    <source>
        <dbReference type="PIRSR" id="PIRSR000103-1"/>
    </source>
</evidence>
<dbReference type="Gene3D" id="1.10.1040.10">
    <property type="entry name" value="N-(1-d-carboxylethyl)-l-norvaline Dehydrogenase, domain 2"/>
    <property type="match status" value="1"/>
</dbReference>
<gene>
    <name evidence="7" type="ORF">H2509_10645</name>
</gene>
<evidence type="ECO:0000256" key="3">
    <source>
        <dbReference type="ARBA" id="ARBA00023027"/>
    </source>
</evidence>
<dbReference type="SUPFAM" id="SSF51735">
    <property type="entry name" value="NAD(P)-binding Rossmann-fold domains"/>
    <property type="match status" value="1"/>
</dbReference>
<reference evidence="7 8" key="1">
    <citation type="submission" date="2020-07" db="EMBL/GenBank/DDBJ databases">
        <title>Stappia sp., F7233, whole genome shotgun sequencing project.</title>
        <authorList>
            <person name="Jiang S."/>
            <person name="Liu Z.W."/>
            <person name="Du Z.J."/>
        </authorList>
    </citation>
    <scope>NUCLEOTIDE SEQUENCE [LARGE SCALE GENOMIC DNA]</scope>
    <source>
        <strain evidence="7 8">F7233</strain>
    </source>
</reference>
<sequence length="300" mass="31779">MTKPAIGFIGLGLMGSAMVQRLIDLGYTMTVLANRSRANVEKAVARGATEVTTARELAARSDVIMLCVDTSASVEERMYGDDGVIAGLRRGTIAIDFGTSLPGSTRRIGEAVAARGAHYLDAPLGRTPAHAVDGKLNIMCAGEEAIFDKVRPVLDDLGENVFHLGPLGSGHTIKLINNFFAMTMVSALSEAFAVADLAGVEREKLYNVMSAGPLHSGMMDFIKANAVDGIKDKLAFSIRNARKDVGYYSAMAEEAGAASLVSPATKQAFSLALACNFGDRMVPELVDFFAALYAGEFKAD</sequence>
<feature type="domain" description="3-hydroxyisobutyrate dehydrogenase-like NAD-binding" evidence="6">
    <location>
        <begin position="168"/>
        <end position="279"/>
    </location>
</feature>
<dbReference type="PROSITE" id="PS00895">
    <property type="entry name" value="3_HYDROXYISOBUT_DH"/>
    <property type="match status" value="1"/>
</dbReference>
<evidence type="ECO:0000256" key="2">
    <source>
        <dbReference type="ARBA" id="ARBA00023002"/>
    </source>
</evidence>
<accession>A0A839ACV3</accession>
<dbReference type="PANTHER" id="PTHR43060:SF15">
    <property type="entry name" value="3-HYDROXYISOBUTYRATE DEHYDROGENASE-LIKE 1, MITOCHONDRIAL-RELATED"/>
    <property type="match status" value="1"/>
</dbReference>
<keyword evidence="2" id="KW-0560">Oxidoreductase</keyword>
<dbReference type="InterPro" id="IPR013328">
    <property type="entry name" value="6PGD_dom2"/>
</dbReference>
<dbReference type="InterPro" id="IPR036291">
    <property type="entry name" value="NAD(P)-bd_dom_sf"/>
</dbReference>
<evidence type="ECO:0000259" key="5">
    <source>
        <dbReference type="Pfam" id="PF03446"/>
    </source>
</evidence>
<dbReference type="PIRSF" id="PIRSF000103">
    <property type="entry name" value="HIBADH"/>
    <property type="match status" value="1"/>
</dbReference>
<dbReference type="InterPro" id="IPR006115">
    <property type="entry name" value="6PGDH_NADP-bd"/>
</dbReference>
<name>A0A839ACV3_9HYPH</name>
<dbReference type="EMBL" id="JACFXV010000053">
    <property type="protein sequence ID" value="MBA5777580.1"/>
    <property type="molecule type" value="Genomic_DNA"/>
</dbReference>
<evidence type="ECO:0000313" key="7">
    <source>
        <dbReference type="EMBL" id="MBA5777580.1"/>
    </source>
</evidence>
<feature type="active site" evidence="4">
    <location>
        <position position="174"/>
    </location>
</feature>
<dbReference type="Pfam" id="PF03446">
    <property type="entry name" value="NAD_binding_2"/>
    <property type="match status" value="1"/>
</dbReference>
<dbReference type="Gene3D" id="3.40.50.720">
    <property type="entry name" value="NAD(P)-binding Rossmann-like Domain"/>
    <property type="match status" value="1"/>
</dbReference>
<dbReference type="AlphaFoldDB" id="A0A839ACV3"/>